<dbReference type="GO" id="GO:0009103">
    <property type="term" value="P:lipopolysaccharide biosynthetic process"/>
    <property type="evidence" value="ECO:0007669"/>
    <property type="project" value="UniProtKB-ARBA"/>
</dbReference>
<protein>
    <recommendedName>
        <fullName evidence="9">Glycosyltransferase RgtA/B/C/D-like domain-containing protein</fullName>
    </recommendedName>
</protein>
<dbReference type="EMBL" id="ABVL01000003">
    <property type="protein sequence ID" value="EDY21289.1"/>
    <property type="molecule type" value="Genomic_DNA"/>
</dbReference>
<comment type="subcellular location">
    <subcellularLocation>
        <location evidence="1">Cell membrane</location>
        <topology evidence="1">Multi-pass membrane protein</topology>
    </subcellularLocation>
</comment>
<dbReference type="PANTHER" id="PTHR33908">
    <property type="entry name" value="MANNOSYLTRANSFERASE YKCB-RELATED"/>
    <property type="match status" value="1"/>
</dbReference>
<name>B4CWW9_9BACT</name>
<dbReference type="eggNOG" id="COG1807">
    <property type="taxonomic scope" value="Bacteria"/>
</dbReference>
<evidence type="ECO:0000256" key="1">
    <source>
        <dbReference type="ARBA" id="ARBA00004651"/>
    </source>
</evidence>
<feature type="transmembrane region" description="Helical" evidence="8">
    <location>
        <begin position="246"/>
        <end position="265"/>
    </location>
</feature>
<keyword evidence="6 8" id="KW-1133">Transmembrane helix</keyword>
<organism evidence="10 11">
    <name type="scientific">Chthoniobacter flavus Ellin428</name>
    <dbReference type="NCBI Taxonomy" id="497964"/>
    <lineage>
        <taxon>Bacteria</taxon>
        <taxon>Pseudomonadati</taxon>
        <taxon>Verrucomicrobiota</taxon>
        <taxon>Spartobacteria</taxon>
        <taxon>Chthoniobacterales</taxon>
        <taxon>Chthoniobacteraceae</taxon>
        <taxon>Chthoniobacter</taxon>
    </lineage>
</organism>
<evidence type="ECO:0000256" key="2">
    <source>
        <dbReference type="ARBA" id="ARBA00022475"/>
    </source>
</evidence>
<evidence type="ECO:0000256" key="6">
    <source>
        <dbReference type="ARBA" id="ARBA00022989"/>
    </source>
</evidence>
<feature type="domain" description="Glycosyltransferase RgtA/B/C/D-like" evidence="9">
    <location>
        <begin position="45"/>
        <end position="208"/>
    </location>
</feature>
<sequence length="546" mass="61145">MVALLALRVVYTWHFRIDSDEPQHLHVVWGWANGLLPYRDVFDNHSPVFQALCAPLFHLLGERADIVLCMRLAILPCFIVTVWLVKKIVGSFADRRTAIFSAWMAALFPPFFFSSIEFRPDQMWATLWMATLAILIYGRATPKRALGAGLMLGLAFAVSMKTTLMLAALGAALVGTMLIVQDGAWTWARLRSLLICVLAACAGILVIPSLVVLFFISRGAGREMYYCVIQHNIIPGNAGSHNLLSALLRLACLLPLVAIVGLVLRRQRMSAEIKRRISFSFLAAAFFYVFLVSFWPVLTAEDYLPFFPAMAVTVAPLLLWICRFNVSRLGVTAAQTAAFLVLAELAWLVGSNSPLNNQAADKVGMIADTLKLTSKTDYVMDAKGETIYRRRAFYYVMERMALWRLHHGLVQDNVLQRLIETRAPLATTRRMPPEVKQFIHANYVPIAYRLWTLGQELPMSSARTPQTVHFQVVIPARYVLMTPDGLVRGRLDGTPLNGARELASGQHEFVRALGVHGQVILVWANAWERGYSPFSEIKPDITTQQD</sequence>
<dbReference type="AlphaFoldDB" id="B4CWW9"/>
<evidence type="ECO:0000259" key="9">
    <source>
        <dbReference type="Pfam" id="PF13231"/>
    </source>
</evidence>
<feature type="transmembrane region" description="Helical" evidence="8">
    <location>
        <begin position="66"/>
        <end position="85"/>
    </location>
</feature>
<dbReference type="InterPro" id="IPR050297">
    <property type="entry name" value="LipidA_mod_glycosyltrf_83"/>
</dbReference>
<gene>
    <name evidence="10" type="ORF">CfE428DRAFT_1582</name>
</gene>
<evidence type="ECO:0000256" key="8">
    <source>
        <dbReference type="SAM" id="Phobius"/>
    </source>
</evidence>
<dbReference type="GO" id="GO:0005886">
    <property type="term" value="C:plasma membrane"/>
    <property type="evidence" value="ECO:0007669"/>
    <property type="project" value="UniProtKB-SubCell"/>
</dbReference>
<dbReference type="InParanoid" id="B4CWW9"/>
<evidence type="ECO:0000256" key="5">
    <source>
        <dbReference type="ARBA" id="ARBA00022692"/>
    </source>
</evidence>
<evidence type="ECO:0000313" key="11">
    <source>
        <dbReference type="Proteomes" id="UP000005824"/>
    </source>
</evidence>
<accession>B4CWW9</accession>
<feature type="transmembrane region" description="Helical" evidence="8">
    <location>
        <begin position="123"/>
        <end position="140"/>
    </location>
</feature>
<dbReference type="PANTHER" id="PTHR33908:SF11">
    <property type="entry name" value="MEMBRANE PROTEIN"/>
    <property type="match status" value="1"/>
</dbReference>
<feature type="transmembrane region" description="Helical" evidence="8">
    <location>
        <begin position="152"/>
        <end position="180"/>
    </location>
</feature>
<dbReference type="Proteomes" id="UP000005824">
    <property type="component" value="Unassembled WGS sequence"/>
</dbReference>
<evidence type="ECO:0000256" key="4">
    <source>
        <dbReference type="ARBA" id="ARBA00022679"/>
    </source>
</evidence>
<keyword evidence="4" id="KW-0808">Transferase</keyword>
<evidence type="ECO:0000313" key="10">
    <source>
        <dbReference type="EMBL" id="EDY21289.1"/>
    </source>
</evidence>
<feature type="transmembrane region" description="Helical" evidence="8">
    <location>
        <begin position="192"/>
        <end position="216"/>
    </location>
</feature>
<keyword evidence="11" id="KW-1185">Reference proteome</keyword>
<keyword evidence="5 8" id="KW-0812">Transmembrane</keyword>
<reference evidence="10 11" key="1">
    <citation type="journal article" date="2011" name="J. Bacteriol.">
        <title>Genome sequence of Chthoniobacter flavus Ellin428, an aerobic heterotrophic soil bacterium.</title>
        <authorList>
            <person name="Kant R."/>
            <person name="van Passel M.W."/>
            <person name="Palva A."/>
            <person name="Lucas S."/>
            <person name="Lapidus A."/>
            <person name="Glavina Del Rio T."/>
            <person name="Dalin E."/>
            <person name="Tice H."/>
            <person name="Bruce D."/>
            <person name="Goodwin L."/>
            <person name="Pitluck S."/>
            <person name="Larimer F.W."/>
            <person name="Land M.L."/>
            <person name="Hauser L."/>
            <person name="Sangwan P."/>
            <person name="de Vos W.M."/>
            <person name="Janssen P.H."/>
            <person name="Smidt H."/>
        </authorList>
    </citation>
    <scope>NUCLEOTIDE SEQUENCE [LARGE SCALE GENOMIC DNA]</scope>
    <source>
        <strain evidence="10 11">Ellin428</strain>
    </source>
</reference>
<comment type="caution">
    <text evidence="10">The sequence shown here is derived from an EMBL/GenBank/DDBJ whole genome shotgun (WGS) entry which is preliminary data.</text>
</comment>
<keyword evidence="2" id="KW-1003">Cell membrane</keyword>
<evidence type="ECO:0000256" key="7">
    <source>
        <dbReference type="ARBA" id="ARBA00023136"/>
    </source>
</evidence>
<keyword evidence="3" id="KW-0328">Glycosyltransferase</keyword>
<keyword evidence="7 8" id="KW-0472">Membrane</keyword>
<proteinExistence type="predicted"/>
<dbReference type="Pfam" id="PF13231">
    <property type="entry name" value="PMT_2"/>
    <property type="match status" value="1"/>
</dbReference>
<dbReference type="GO" id="GO:0016763">
    <property type="term" value="F:pentosyltransferase activity"/>
    <property type="evidence" value="ECO:0007669"/>
    <property type="project" value="TreeGrafter"/>
</dbReference>
<dbReference type="InterPro" id="IPR038731">
    <property type="entry name" value="RgtA/B/C-like"/>
</dbReference>
<feature type="transmembrane region" description="Helical" evidence="8">
    <location>
        <begin position="329"/>
        <end position="349"/>
    </location>
</feature>
<feature type="transmembrane region" description="Helical" evidence="8">
    <location>
        <begin position="97"/>
        <end position="116"/>
    </location>
</feature>
<feature type="transmembrane region" description="Helical" evidence="8">
    <location>
        <begin position="277"/>
        <end position="297"/>
    </location>
</feature>
<feature type="transmembrane region" description="Helical" evidence="8">
    <location>
        <begin position="303"/>
        <end position="322"/>
    </location>
</feature>
<evidence type="ECO:0000256" key="3">
    <source>
        <dbReference type="ARBA" id="ARBA00022676"/>
    </source>
</evidence>